<comment type="caution">
    <text evidence="2">The sequence shown here is derived from an EMBL/GenBank/DDBJ whole genome shotgun (WGS) entry which is preliminary data.</text>
</comment>
<dbReference type="AlphaFoldDB" id="A0A9Q0UAQ9"/>
<keyword evidence="1" id="KW-1133">Transmembrane helix</keyword>
<reference evidence="2" key="2">
    <citation type="journal article" date="2023" name="Int. J. Mol. Sci.">
        <title>De Novo Assembly and Annotation of 11 Diverse Shrub Willow (Salix) Genomes Reveals Novel Gene Organization in Sex-Linked Regions.</title>
        <authorList>
            <person name="Hyden B."/>
            <person name="Feng K."/>
            <person name="Yates T.B."/>
            <person name="Jawdy S."/>
            <person name="Cereghino C."/>
            <person name="Smart L.B."/>
            <person name="Muchero W."/>
        </authorList>
    </citation>
    <scope>NUCLEOTIDE SEQUENCE</scope>
    <source>
        <tissue evidence="2">Shoot tip</tissue>
    </source>
</reference>
<keyword evidence="1" id="KW-0472">Membrane</keyword>
<keyword evidence="1" id="KW-0812">Transmembrane</keyword>
<feature type="transmembrane region" description="Helical" evidence="1">
    <location>
        <begin position="6"/>
        <end position="29"/>
    </location>
</feature>
<protein>
    <submittedName>
        <fullName evidence="2">Uncharacterized protein</fullName>
    </submittedName>
</protein>
<dbReference type="Proteomes" id="UP001151532">
    <property type="component" value="Chromosome 8"/>
</dbReference>
<name>A0A9Q0UAQ9_SALPP</name>
<evidence type="ECO:0000313" key="3">
    <source>
        <dbReference type="Proteomes" id="UP001151532"/>
    </source>
</evidence>
<reference evidence="2" key="1">
    <citation type="submission" date="2022-11" db="EMBL/GenBank/DDBJ databases">
        <authorList>
            <person name="Hyden B.L."/>
            <person name="Feng K."/>
            <person name="Yates T."/>
            <person name="Jawdy S."/>
            <person name="Smart L.B."/>
            <person name="Muchero W."/>
        </authorList>
    </citation>
    <scope>NUCLEOTIDE SEQUENCE</scope>
    <source>
        <tissue evidence="2">Shoot tip</tissue>
    </source>
</reference>
<accession>A0A9Q0UAQ9</accession>
<evidence type="ECO:0000256" key="1">
    <source>
        <dbReference type="SAM" id="Phobius"/>
    </source>
</evidence>
<evidence type="ECO:0000313" key="2">
    <source>
        <dbReference type="EMBL" id="KAJ6726565.1"/>
    </source>
</evidence>
<gene>
    <name evidence="2" type="ORF">OIU79_004668</name>
</gene>
<proteinExistence type="predicted"/>
<keyword evidence="3" id="KW-1185">Reference proteome</keyword>
<organism evidence="2 3">
    <name type="scientific">Salix purpurea</name>
    <name type="common">Purple osier willow</name>
    <dbReference type="NCBI Taxonomy" id="77065"/>
    <lineage>
        <taxon>Eukaryota</taxon>
        <taxon>Viridiplantae</taxon>
        <taxon>Streptophyta</taxon>
        <taxon>Embryophyta</taxon>
        <taxon>Tracheophyta</taxon>
        <taxon>Spermatophyta</taxon>
        <taxon>Magnoliopsida</taxon>
        <taxon>eudicotyledons</taxon>
        <taxon>Gunneridae</taxon>
        <taxon>Pentapetalae</taxon>
        <taxon>rosids</taxon>
        <taxon>fabids</taxon>
        <taxon>Malpighiales</taxon>
        <taxon>Salicaceae</taxon>
        <taxon>Saliceae</taxon>
        <taxon>Salix</taxon>
    </lineage>
</organism>
<dbReference type="EMBL" id="JAPFFK010000013">
    <property type="protein sequence ID" value="KAJ6726565.1"/>
    <property type="molecule type" value="Genomic_DNA"/>
</dbReference>
<sequence>MLINMVLSYLSFFFAISSSFVFSFLFLDLVRPFLDLVRPRFLLFIFVIKTVMDSVSKRFDMDF</sequence>